<organism evidence="1 2">
    <name type="scientific">Babjeviella inositovora NRRL Y-12698</name>
    <dbReference type="NCBI Taxonomy" id="984486"/>
    <lineage>
        <taxon>Eukaryota</taxon>
        <taxon>Fungi</taxon>
        <taxon>Dikarya</taxon>
        <taxon>Ascomycota</taxon>
        <taxon>Saccharomycotina</taxon>
        <taxon>Pichiomycetes</taxon>
        <taxon>Serinales incertae sedis</taxon>
        <taxon>Babjeviella</taxon>
    </lineage>
</organism>
<dbReference type="AlphaFoldDB" id="A0A1E3QN40"/>
<dbReference type="EMBL" id="KV454435">
    <property type="protein sequence ID" value="ODQ78407.1"/>
    <property type="molecule type" value="Genomic_DNA"/>
</dbReference>
<gene>
    <name evidence="1" type="ORF">BABINDRAFT_9196</name>
</gene>
<accession>A0A1E3QN40</accession>
<dbReference type="GeneID" id="30150777"/>
<evidence type="ECO:0000313" key="1">
    <source>
        <dbReference type="EMBL" id="ODQ78407.1"/>
    </source>
</evidence>
<dbReference type="Proteomes" id="UP000094336">
    <property type="component" value="Unassembled WGS sequence"/>
</dbReference>
<reference evidence="2" key="1">
    <citation type="submission" date="2016-05" db="EMBL/GenBank/DDBJ databases">
        <title>Comparative genomics of biotechnologically important yeasts.</title>
        <authorList>
            <consortium name="DOE Joint Genome Institute"/>
            <person name="Riley R."/>
            <person name="Haridas S."/>
            <person name="Wolfe K.H."/>
            <person name="Lopes M.R."/>
            <person name="Hittinger C.T."/>
            <person name="Goker M."/>
            <person name="Salamov A."/>
            <person name="Wisecaver J."/>
            <person name="Long T.M."/>
            <person name="Aerts A.L."/>
            <person name="Barry K."/>
            <person name="Choi C."/>
            <person name="Clum A."/>
            <person name="Coughlan A.Y."/>
            <person name="Deshpande S."/>
            <person name="Douglass A.P."/>
            <person name="Hanson S.J."/>
            <person name="Klenk H.-P."/>
            <person name="Labutti K."/>
            <person name="Lapidus A."/>
            <person name="Lindquist E."/>
            <person name="Lipzen A."/>
            <person name="Meier-Kolthoff J.P."/>
            <person name="Ohm R.A."/>
            <person name="Otillar R.P."/>
            <person name="Pangilinan J."/>
            <person name="Peng Y."/>
            <person name="Rokas A."/>
            <person name="Rosa C.A."/>
            <person name="Scheuner C."/>
            <person name="Sibirny A.A."/>
            <person name="Slot J.C."/>
            <person name="Stielow J.B."/>
            <person name="Sun H."/>
            <person name="Kurtzman C.P."/>
            <person name="Blackwell M."/>
            <person name="Grigoriev I.V."/>
            <person name="Jeffries T.W."/>
        </authorList>
    </citation>
    <scope>NUCLEOTIDE SEQUENCE [LARGE SCALE GENOMIC DNA]</scope>
    <source>
        <strain evidence="2">NRRL Y-12698</strain>
    </source>
</reference>
<dbReference type="RefSeq" id="XP_018983735.1">
    <property type="nucleotide sequence ID" value="XM_019132924.1"/>
</dbReference>
<sequence>MASSISSYSVQSSRGYSAATSITELDSIASALSPRETNSFPDTKTWRSYLSSPHNFHLQPIESVFELKIKVHNRELVFKQSDTISGLVELAKPISNTRSSTTIDSIKVFLEGHISLNDPPYTRMFTQEENSLVSEVQFPHELNVDKTLSVPFQFLVPETISESLPCGEILHQRLPPTSGNTSSCGYLFNNSPLENTYNYILNLQDQNICVTYFIKVLVTGKKDTTVDSSDLLLVLRRQVKILPSYSAPSPYWSPSNLRKFDNKLYYGALKYFVSNSDEVFFEASTGMTNRDKLMVSQVVNIDEFDRFDIKIPIPKPIRVNRNRTGKSFPLEILLPSGREGIPEYDSITVKLFQNVLFSQHDTVPANSCIASQVDDRSDEPHLIIDSKVDKDCIKEEKYEYLPVYSDEDLMTSLSGSSASLTALQKLITVNIPSSKITSLKLPPTFHTCQISTTYFLEVTFHFTSAPKDASDESGTRSKGSFFQKMSKFNFPGTPKAVTSHSIGINVPVVLVPEWDDCPDWAFTDDELLYGYALNEALPTYEANR</sequence>
<protein>
    <submittedName>
        <fullName evidence="1">Uncharacterized protein</fullName>
    </submittedName>
</protein>
<keyword evidence="2" id="KW-1185">Reference proteome</keyword>
<evidence type="ECO:0000313" key="2">
    <source>
        <dbReference type="Proteomes" id="UP000094336"/>
    </source>
</evidence>
<proteinExistence type="predicted"/>
<name>A0A1E3QN40_9ASCO</name>